<feature type="binding site" evidence="8">
    <location>
        <position position="545"/>
    </location>
    <ligand>
        <name>Mn(2+)</name>
        <dbReference type="ChEBI" id="CHEBI:29035"/>
    </ligand>
</feature>
<feature type="binding site" evidence="7">
    <location>
        <position position="492"/>
    </location>
    <ligand>
        <name>substrate</name>
    </ligand>
</feature>
<dbReference type="Gene3D" id="3.30.1120.80">
    <property type="match status" value="1"/>
</dbReference>
<comment type="subcellular location">
    <subcellularLocation>
        <location evidence="1">Cell membrane</location>
        <topology evidence="1">Multi-pass membrane protein</topology>
    </subcellularLocation>
</comment>
<feature type="transmembrane region" description="Helical" evidence="9">
    <location>
        <begin position="196"/>
        <end position="215"/>
    </location>
</feature>
<sequence>MKLLQKVSPFYYLLLFYISISFIVRVILFFHPITQASFIWVDTLSLFLLGLISDIFIFVLVSGFLWLYLIFISNAKYYKPYGYLIFGLLIALLLYVAFGNTILNEYGSALPKIVIAFLSIKTILFGLLLFLPKYRNQIRFWLFSFVIFLYVVLILQNAISEYFFWNEFGVRYNFIAVNYLVYTNEVIGNIMESYPVIPLFSALFIIAGLVTYLIVKRSKNYIENIPAFVQKIQISGVYLLLFGLSLLAVPALSAKENSQNIFANELQANGLYKFYLAFMKSELDYFKFYKTVPNNEAFAQLKQQISSISGETTLRQIKNEAAENHKNVVLITIESYSAEFMKMYGNEGNITPFLDSLASKSLVFTNLYAVGNRTVRGLEAVTLCFPPTAGESVVKRDDNKNKFSTGSIFKQKGYAVKFMYGGDSFFDNMGDFFSGNGYEIVDKKTFEPNEITFANIWGVCDEDMYNKAIKEMNKEAAENKPFFNHIMTVSNHRPFTYPNGKIDIPGDAKSRDGGVKYTDYAMKKFFEMAKKQPWFANTVFVILADHCASSAGKTELPADKYRIPAMIYSPGFVEPRKYNNLMSQIDVMPTVFGLLNFDYQSKFFGQDVLKPDYKPRALIATYQDLGLIKDNVLTIISPKQTAKQFQLTLKPNQKVASYFQIFYDQIPLKNERTDLVNETISYYQTASDMLKKKKYQKIN</sequence>
<evidence type="ECO:0000256" key="1">
    <source>
        <dbReference type="ARBA" id="ARBA00004651"/>
    </source>
</evidence>
<name>A0A482TQC5_9FLAO</name>
<evidence type="ECO:0000256" key="3">
    <source>
        <dbReference type="ARBA" id="ARBA00022692"/>
    </source>
</evidence>
<dbReference type="Pfam" id="PF00884">
    <property type="entry name" value="Sulfatase"/>
    <property type="match status" value="1"/>
</dbReference>
<feature type="binding site" evidence="8">
    <location>
        <position position="334"/>
    </location>
    <ligand>
        <name>Mn(2+)</name>
        <dbReference type="ChEBI" id="CHEBI:29035"/>
    </ligand>
</feature>
<feature type="binding site" evidence="8">
    <location>
        <position position="374"/>
    </location>
    <ligand>
        <name>Mn(2+)</name>
        <dbReference type="ChEBI" id="CHEBI:29035"/>
    </ligand>
</feature>
<protein>
    <submittedName>
        <fullName evidence="11">LTA synthase family protein</fullName>
    </submittedName>
</protein>
<dbReference type="Proteomes" id="UP000253235">
    <property type="component" value="Unassembled WGS sequence"/>
</dbReference>
<dbReference type="EMBL" id="QNVY02000002">
    <property type="protein sequence ID" value="RYJ52199.1"/>
    <property type="molecule type" value="Genomic_DNA"/>
</dbReference>
<evidence type="ECO:0000256" key="5">
    <source>
        <dbReference type="ARBA" id="ARBA00023136"/>
    </source>
</evidence>
<evidence type="ECO:0000256" key="7">
    <source>
        <dbReference type="PIRSR" id="PIRSR005091-2"/>
    </source>
</evidence>
<dbReference type="OrthoDB" id="9777768at2"/>
<feature type="active site" evidence="6">
    <location>
        <position position="374"/>
    </location>
</feature>
<feature type="domain" description="Sulfatase N-terminal" evidence="10">
    <location>
        <begin position="326"/>
        <end position="596"/>
    </location>
</feature>
<keyword evidence="2" id="KW-1003">Cell membrane</keyword>
<evidence type="ECO:0000256" key="6">
    <source>
        <dbReference type="PIRSR" id="PIRSR005091-1"/>
    </source>
</evidence>
<keyword evidence="7" id="KW-0479">Metal-binding</keyword>
<feature type="transmembrane region" description="Helical" evidence="9">
    <location>
        <begin position="138"/>
        <end position="159"/>
    </location>
</feature>
<proteinExistence type="predicted"/>
<dbReference type="InterPro" id="IPR050448">
    <property type="entry name" value="OpgB/LTA_synthase_biosynth"/>
</dbReference>
<evidence type="ECO:0000313" key="11">
    <source>
        <dbReference type="EMBL" id="RYJ52199.1"/>
    </source>
</evidence>
<keyword evidence="4 9" id="KW-1133">Transmembrane helix</keyword>
<feature type="transmembrane region" description="Helical" evidence="9">
    <location>
        <begin position="81"/>
        <end position="103"/>
    </location>
</feature>
<dbReference type="RefSeq" id="WP_113665738.1">
    <property type="nucleotide sequence ID" value="NZ_QNVY02000002.1"/>
</dbReference>
<dbReference type="AlphaFoldDB" id="A0A482TQC5"/>
<organism evidence="11 12">
    <name type="scientific">Flavobacterium petrolei</name>
    <dbReference type="NCBI Taxonomy" id="2259594"/>
    <lineage>
        <taxon>Bacteria</taxon>
        <taxon>Pseudomonadati</taxon>
        <taxon>Bacteroidota</taxon>
        <taxon>Flavobacteriia</taxon>
        <taxon>Flavobacteriales</taxon>
        <taxon>Flavobacteriaceae</taxon>
        <taxon>Flavobacterium</taxon>
    </lineage>
</organism>
<feature type="transmembrane region" description="Helical" evidence="9">
    <location>
        <begin position="236"/>
        <end position="254"/>
    </location>
</feature>
<keyword evidence="12" id="KW-1185">Reference proteome</keyword>
<evidence type="ECO:0000256" key="2">
    <source>
        <dbReference type="ARBA" id="ARBA00022475"/>
    </source>
</evidence>
<feature type="transmembrane region" description="Helical" evidence="9">
    <location>
        <begin position="109"/>
        <end position="131"/>
    </location>
</feature>
<keyword evidence="3 9" id="KW-0812">Transmembrane</keyword>
<dbReference type="PANTHER" id="PTHR47371:SF3">
    <property type="entry name" value="PHOSPHOGLYCEROL TRANSFERASE I"/>
    <property type="match status" value="1"/>
</dbReference>
<evidence type="ECO:0000256" key="9">
    <source>
        <dbReference type="SAM" id="Phobius"/>
    </source>
</evidence>
<feature type="binding site" evidence="8">
    <location>
        <position position="546"/>
    </location>
    <ligand>
        <name>Mn(2+)</name>
        <dbReference type="ChEBI" id="CHEBI:29035"/>
    </ligand>
</feature>
<dbReference type="GO" id="GO:0005886">
    <property type="term" value="C:plasma membrane"/>
    <property type="evidence" value="ECO:0007669"/>
    <property type="project" value="UniProtKB-SubCell"/>
</dbReference>
<evidence type="ECO:0000259" key="10">
    <source>
        <dbReference type="Pfam" id="PF00884"/>
    </source>
</evidence>
<dbReference type="InterPro" id="IPR017850">
    <property type="entry name" value="Alkaline_phosphatase_core_sf"/>
</dbReference>
<evidence type="ECO:0000256" key="8">
    <source>
        <dbReference type="PIRSR" id="PIRSR005091-3"/>
    </source>
</evidence>
<dbReference type="PANTHER" id="PTHR47371">
    <property type="entry name" value="LIPOTEICHOIC ACID SYNTHASE"/>
    <property type="match status" value="1"/>
</dbReference>
<evidence type="ECO:0000313" key="12">
    <source>
        <dbReference type="Proteomes" id="UP000253235"/>
    </source>
</evidence>
<dbReference type="GO" id="GO:0046872">
    <property type="term" value="F:metal ion binding"/>
    <property type="evidence" value="ECO:0007669"/>
    <property type="project" value="UniProtKB-KW"/>
</dbReference>
<dbReference type="InterPro" id="IPR000917">
    <property type="entry name" value="Sulfatase_N"/>
</dbReference>
<gene>
    <name evidence="11" type="ORF">DR871_008155</name>
</gene>
<keyword evidence="7" id="KW-0464">Manganese</keyword>
<dbReference type="SUPFAM" id="SSF53649">
    <property type="entry name" value="Alkaline phosphatase-like"/>
    <property type="match status" value="1"/>
</dbReference>
<accession>A0A482TQC5</accession>
<reference evidence="11 12" key="1">
    <citation type="submission" date="2019-01" db="EMBL/GenBank/DDBJ databases">
        <title>Flavobacterium sp. nov. isolated from arctic soil.</title>
        <authorList>
            <person name="Kim D.-U."/>
        </authorList>
    </citation>
    <scope>NUCLEOTIDE SEQUENCE [LARGE SCALE GENOMIC DNA]</scope>
    <source>
        <strain evidence="11 12">Kopri-42</strain>
    </source>
</reference>
<comment type="caution">
    <text evidence="11">The sequence shown here is derived from an EMBL/GenBank/DDBJ whole genome shotgun (WGS) entry which is preliminary data.</text>
</comment>
<feature type="transmembrane region" description="Helical" evidence="9">
    <location>
        <begin position="12"/>
        <end position="34"/>
    </location>
</feature>
<dbReference type="Gene3D" id="3.40.720.10">
    <property type="entry name" value="Alkaline Phosphatase, subunit A"/>
    <property type="match status" value="1"/>
</dbReference>
<dbReference type="CDD" id="cd16015">
    <property type="entry name" value="LTA_synthase"/>
    <property type="match status" value="1"/>
</dbReference>
<evidence type="ECO:0000256" key="4">
    <source>
        <dbReference type="ARBA" id="ARBA00022989"/>
    </source>
</evidence>
<feature type="transmembrane region" description="Helical" evidence="9">
    <location>
        <begin position="46"/>
        <end position="69"/>
    </location>
</feature>
<keyword evidence="5 9" id="KW-0472">Membrane</keyword>